<accession>A0ABQ8T6J2</accession>
<comment type="caution">
    <text evidence="1">The sequence shown here is derived from an EMBL/GenBank/DDBJ whole genome shotgun (WGS) entry which is preliminary data.</text>
</comment>
<dbReference type="Proteomes" id="UP001148838">
    <property type="component" value="Unassembled WGS sequence"/>
</dbReference>
<evidence type="ECO:0000313" key="1">
    <source>
        <dbReference type="EMBL" id="KAJ4441315.1"/>
    </source>
</evidence>
<reference evidence="1 2" key="1">
    <citation type="journal article" date="2022" name="Allergy">
        <title>Genome assembly and annotation of Periplaneta americana reveal a comprehensive cockroach allergen profile.</title>
        <authorList>
            <person name="Wang L."/>
            <person name="Xiong Q."/>
            <person name="Saelim N."/>
            <person name="Wang L."/>
            <person name="Nong W."/>
            <person name="Wan A.T."/>
            <person name="Shi M."/>
            <person name="Liu X."/>
            <person name="Cao Q."/>
            <person name="Hui J.H.L."/>
            <person name="Sookrung N."/>
            <person name="Leung T.F."/>
            <person name="Tungtrongchitr A."/>
            <person name="Tsui S.K.W."/>
        </authorList>
    </citation>
    <scope>NUCLEOTIDE SEQUENCE [LARGE SCALE GENOMIC DNA]</scope>
    <source>
        <strain evidence="1">PWHHKU_190912</strain>
    </source>
</reference>
<name>A0ABQ8T6J2_PERAM</name>
<protein>
    <submittedName>
        <fullName evidence="1">Uncharacterized protein</fullName>
    </submittedName>
</protein>
<gene>
    <name evidence="1" type="ORF">ANN_11169</name>
</gene>
<sequence>MSPGSNTESYPAFAHIGLRENPGKNLNQSESIVISSSGKTNKKLMQKHARFSTSKDAIWHVRLLVYDVQLPQKKATMVTSQSKGQFSSQYYHCHVHQSLRNNILCKKMEQFRSDGCTSVTGVPQFCPTGVLLHASKSTDMSRDRIRNLGHRRSVLYRLCQPGRLIN</sequence>
<dbReference type="EMBL" id="JAJSOF020000015">
    <property type="protein sequence ID" value="KAJ4441315.1"/>
    <property type="molecule type" value="Genomic_DNA"/>
</dbReference>
<evidence type="ECO:0000313" key="2">
    <source>
        <dbReference type="Proteomes" id="UP001148838"/>
    </source>
</evidence>
<organism evidence="1 2">
    <name type="scientific">Periplaneta americana</name>
    <name type="common">American cockroach</name>
    <name type="synonym">Blatta americana</name>
    <dbReference type="NCBI Taxonomy" id="6978"/>
    <lineage>
        <taxon>Eukaryota</taxon>
        <taxon>Metazoa</taxon>
        <taxon>Ecdysozoa</taxon>
        <taxon>Arthropoda</taxon>
        <taxon>Hexapoda</taxon>
        <taxon>Insecta</taxon>
        <taxon>Pterygota</taxon>
        <taxon>Neoptera</taxon>
        <taxon>Polyneoptera</taxon>
        <taxon>Dictyoptera</taxon>
        <taxon>Blattodea</taxon>
        <taxon>Blattoidea</taxon>
        <taxon>Blattidae</taxon>
        <taxon>Blattinae</taxon>
        <taxon>Periplaneta</taxon>
    </lineage>
</organism>
<keyword evidence="2" id="KW-1185">Reference proteome</keyword>
<proteinExistence type="predicted"/>